<proteinExistence type="predicted"/>
<name>A0A120FZ08_PSEFL</name>
<protein>
    <submittedName>
        <fullName evidence="2">Uncharacterized protein</fullName>
    </submittedName>
</protein>
<dbReference type="EMBL" id="LCYA01000281">
    <property type="protein sequence ID" value="KWV73889.1"/>
    <property type="molecule type" value="Genomic_DNA"/>
</dbReference>
<evidence type="ECO:0000313" key="3">
    <source>
        <dbReference type="Proteomes" id="UP000061348"/>
    </source>
</evidence>
<gene>
    <name evidence="2" type="ORF">PFLmoz3_06157</name>
</gene>
<feature type="region of interest" description="Disordered" evidence="1">
    <location>
        <begin position="1"/>
        <end position="40"/>
    </location>
</feature>
<dbReference type="Proteomes" id="UP000061348">
    <property type="component" value="Unassembled WGS sequence"/>
</dbReference>
<dbReference type="AlphaFoldDB" id="A0A120FZ08"/>
<reference evidence="2 3" key="1">
    <citation type="submission" date="2015-05" db="EMBL/GenBank/DDBJ databases">
        <title>A genomic and transcriptomic approach to investigate the blue pigment phenotype in Pseudomonas fluorescens.</title>
        <authorList>
            <person name="Andreani N.A."/>
            <person name="Cardazzo B."/>
        </authorList>
    </citation>
    <scope>NUCLEOTIDE SEQUENCE [LARGE SCALE GENOMIC DNA]</scope>
    <source>
        <strain evidence="2 3">Ps_22</strain>
    </source>
</reference>
<comment type="caution">
    <text evidence="2">The sequence shown here is derived from an EMBL/GenBank/DDBJ whole genome shotgun (WGS) entry which is preliminary data.</text>
</comment>
<evidence type="ECO:0000256" key="1">
    <source>
        <dbReference type="SAM" id="MobiDB-lite"/>
    </source>
</evidence>
<accession>A0A120FZ08</accession>
<sequence>MQAFTSGQPHDQDIHQRGKHDTCDTRDQSETGTAAVPERSVGELLTHLQADQEEEDHHQAVVDPVMQIHVHAQRPEVKPDVQVPQREIGIG</sequence>
<evidence type="ECO:0000313" key="2">
    <source>
        <dbReference type="EMBL" id="KWV73889.1"/>
    </source>
</evidence>
<feature type="compositionally biased region" description="Basic and acidic residues" evidence="1">
    <location>
        <begin position="10"/>
        <end position="29"/>
    </location>
</feature>
<organism evidence="2 3">
    <name type="scientific">Pseudomonas fluorescens</name>
    <dbReference type="NCBI Taxonomy" id="294"/>
    <lineage>
        <taxon>Bacteria</taxon>
        <taxon>Pseudomonadati</taxon>
        <taxon>Pseudomonadota</taxon>
        <taxon>Gammaproteobacteria</taxon>
        <taxon>Pseudomonadales</taxon>
        <taxon>Pseudomonadaceae</taxon>
        <taxon>Pseudomonas</taxon>
    </lineage>
</organism>